<reference evidence="1 2" key="1">
    <citation type="submission" date="2014-04" db="EMBL/GenBank/DDBJ databases">
        <title>Draft genome sequence of Hydrogenovibrio marinus MH-110, a model organism for aerobic H2 metabolism.</title>
        <authorList>
            <person name="Cha H.J."/>
            <person name="Jo B.H."/>
            <person name="Hwang B.H."/>
        </authorList>
    </citation>
    <scope>NUCLEOTIDE SEQUENCE [LARGE SCALE GENOMIC DNA]</scope>
    <source>
        <strain evidence="1 2">MH-110</strain>
    </source>
</reference>
<evidence type="ECO:0008006" key="3">
    <source>
        <dbReference type="Google" id="ProtNLM"/>
    </source>
</evidence>
<accession>A0A067A1T8</accession>
<organism evidence="1 2">
    <name type="scientific">Hydrogenovibrio marinus</name>
    <dbReference type="NCBI Taxonomy" id="28885"/>
    <lineage>
        <taxon>Bacteria</taxon>
        <taxon>Pseudomonadati</taxon>
        <taxon>Pseudomonadota</taxon>
        <taxon>Gammaproteobacteria</taxon>
        <taxon>Thiotrichales</taxon>
        <taxon>Piscirickettsiaceae</taxon>
        <taxon>Hydrogenovibrio</taxon>
    </lineage>
</organism>
<keyword evidence="2" id="KW-1185">Reference proteome</keyword>
<sequence>MLVCDPVNSGGFAVREIHASHSVCMELIMTTIVNPSIQGDLDNLCGIYSLVNAVAYLYDGAVKRRRLKLALLNTFQQQWQLDELLTYGMDDQQLDYVIDKGLQRGYYRHKFPLKFSKPLLPNKPRGLNQVFNLFHRYLSERPHQRLILFCTPLHWTLIYKIEAGRVFFFDSTHKKTASITSFSYRRGGRYEIDPETVYFIEQGGAT</sequence>
<gene>
    <name evidence="1" type="ORF">EI16_10015</name>
</gene>
<comment type="caution">
    <text evidence="1">The sequence shown here is derived from an EMBL/GenBank/DDBJ whole genome shotgun (WGS) entry which is preliminary data.</text>
</comment>
<evidence type="ECO:0000313" key="1">
    <source>
        <dbReference type="EMBL" id="KDN96581.1"/>
    </source>
</evidence>
<evidence type="ECO:0000313" key="2">
    <source>
        <dbReference type="Proteomes" id="UP000027341"/>
    </source>
</evidence>
<protein>
    <recommendedName>
        <fullName evidence="3">Peptidase C39-like domain-containing protein</fullName>
    </recommendedName>
</protein>
<dbReference type="EMBL" id="JMIU01000001">
    <property type="protein sequence ID" value="KDN96581.1"/>
    <property type="molecule type" value="Genomic_DNA"/>
</dbReference>
<name>A0A067A1T8_HYDMR</name>
<dbReference type="AlphaFoldDB" id="A0A067A1T8"/>
<proteinExistence type="predicted"/>
<dbReference type="STRING" id="28885.EI16_10015"/>
<dbReference type="Proteomes" id="UP000027341">
    <property type="component" value="Unassembled WGS sequence"/>
</dbReference>